<dbReference type="InterPro" id="IPR012133">
    <property type="entry name" value="Alpha-hydoxy_acid_DH_FMN"/>
</dbReference>
<feature type="binding site" evidence="7">
    <location>
        <begin position="326"/>
        <end position="327"/>
    </location>
    <ligand>
        <name>FMN</name>
        <dbReference type="ChEBI" id="CHEBI:58210"/>
    </ligand>
</feature>
<dbReference type="KEGG" id="spha:D3Y57_07445"/>
<dbReference type="GO" id="GO:0010181">
    <property type="term" value="F:FMN binding"/>
    <property type="evidence" value="ECO:0007669"/>
    <property type="project" value="InterPro"/>
</dbReference>
<evidence type="ECO:0000259" key="8">
    <source>
        <dbReference type="PROSITE" id="PS51349"/>
    </source>
</evidence>
<dbReference type="Gene3D" id="3.20.20.70">
    <property type="entry name" value="Aldolase class I"/>
    <property type="match status" value="1"/>
</dbReference>
<feature type="binding site" evidence="7">
    <location>
        <position position="248"/>
    </location>
    <ligand>
        <name>FMN</name>
        <dbReference type="ChEBI" id="CHEBI:58210"/>
    </ligand>
</feature>
<dbReference type="InterPro" id="IPR000262">
    <property type="entry name" value="FMN-dep_DH"/>
</dbReference>
<comment type="cofactor">
    <cofactor evidence="1">
        <name>FMN</name>
        <dbReference type="ChEBI" id="CHEBI:58210"/>
    </cofactor>
</comment>
<keyword evidence="10" id="KW-1185">Reference proteome</keyword>
<feature type="binding site" evidence="7">
    <location>
        <position position="153"/>
    </location>
    <ligand>
        <name>FMN</name>
        <dbReference type="ChEBI" id="CHEBI:58210"/>
    </ligand>
</feature>
<evidence type="ECO:0000256" key="7">
    <source>
        <dbReference type="PIRSR" id="PIRSR000138-2"/>
    </source>
</evidence>
<dbReference type="GO" id="GO:0016614">
    <property type="term" value="F:oxidoreductase activity, acting on CH-OH group of donors"/>
    <property type="evidence" value="ECO:0007669"/>
    <property type="project" value="UniProtKB-ARBA"/>
</dbReference>
<reference evidence="9 10" key="1">
    <citation type="submission" date="2018-09" db="EMBL/GenBank/DDBJ databases">
        <title>Sphingomonas peninsula sp. nov., isolated from fildes peninsula, Antarctic soil.</title>
        <authorList>
            <person name="Yingchao G."/>
        </authorList>
    </citation>
    <scope>NUCLEOTIDE SEQUENCE [LARGE SCALE GENOMIC DNA]</scope>
    <source>
        <strain evidence="9 10">YZ-8</strain>
    </source>
</reference>
<dbReference type="PROSITE" id="PS51349">
    <property type="entry name" value="FMN_HYDROXY_ACID_DH_2"/>
    <property type="match status" value="1"/>
</dbReference>
<dbReference type="CDD" id="cd02809">
    <property type="entry name" value="alpha_hydroxyacid_oxid_FMN"/>
    <property type="match status" value="1"/>
</dbReference>
<feature type="binding site" evidence="7">
    <location>
        <begin position="303"/>
        <end position="307"/>
    </location>
    <ligand>
        <name>FMN</name>
        <dbReference type="ChEBI" id="CHEBI:58210"/>
    </ligand>
</feature>
<dbReference type="PANTHER" id="PTHR10578">
    <property type="entry name" value="S -2-HYDROXY-ACID OXIDASE-RELATED"/>
    <property type="match status" value="1"/>
</dbReference>
<protein>
    <submittedName>
        <fullName evidence="9">Alpha-hydroxy-acid oxidizing protein</fullName>
    </submittedName>
</protein>
<feature type="binding site" evidence="7">
    <location>
        <position position="272"/>
    </location>
    <ligand>
        <name>glyoxylate</name>
        <dbReference type="ChEBI" id="CHEBI:36655"/>
    </ligand>
</feature>
<dbReference type="InterPro" id="IPR013785">
    <property type="entry name" value="Aldolase_TIM"/>
</dbReference>
<dbReference type="Pfam" id="PF01070">
    <property type="entry name" value="FMN_dh"/>
    <property type="match status" value="1"/>
</dbReference>
<dbReference type="PANTHER" id="PTHR10578:SF107">
    <property type="entry name" value="2-HYDROXYACID OXIDASE 1"/>
    <property type="match status" value="1"/>
</dbReference>
<evidence type="ECO:0000256" key="1">
    <source>
        <dbReference type="ARBA" id="ARBA00001917"/>
    </source>
</evidence>
<name>A0A494T920_SPHPE</name>
<gene>
    <name evidence="9" type="ORF">D3Y57_07445</name>
</gene>
<sequence>MVGDVIPPASAPTAIPADIHNLADYERHAEALLPADAWRHIQGGADREVTLTANRTAFDKVRLLPRVLTDLRGGNTALDLFGRQLSSPILLAPLAYQKIAHASGEGETVRAAMALDTPMIVSTLSSLTLEDIATIGQQTAAGFGIAPASLWFQLYLQEEREWSAELVRRAEVAGYEAIVLTVDTSIKRSTFVLPEGVDAANLRGMPRRTHTTTPGGNILFGTPLLNVAPRWEDLAWLRSLTKLPLLVKGILAAEDARLAIEHGADGIIVSNHGGRSLDGAPSPLDVMSSIVKAVAGRVPILLDSGIRSGSDVAKALASGATAVLMGRPQFHGLAVAGMAGVAHILHILRAELEFTMAQLGCATLADITADRLFVSGR</sequence>
<evidence type="ECO:0000256" key="5">
    <source>
        <dbReference type="ARBA" id="ARBA00024042"/>
    </source>
</evidence>
<evidence type="ECO:0000313" key="10">
    <source>
        <dbReference type="Proteomes" id="UP000276254"/>
    </source>
</evidence>
<feature type="binding site" evidence="7">
    <location>
        <position position="181"/>
    </location>
    <ligand>
        <name>FMN</name>
        <dbReference type="ChEBI" id="CHEBI:58210"/>
    </ligand>
</feature>
<accession>A0A494T920</accession>
<feature type="active site" description="Proton acceptor" evidence="6">
    <location>
        <position position="272"/>
    </location>
</feature>
<feature type="binding site" evidence="7">
    <location>
        <begin position="93"/>
        <end position="95"/>
    </location>
    <ligand>
        <name>FMN</name>
        <dbReference type="ChEBI" id="CHEBI:58210"/>
    </ligand>
</feature>
<evidence type="ECO:0000256" key="3">
    <source>
        <dbReference type="ARBA" id="ARBA00022643"/>
    </source>
</evidence>
<dbReference type="EMBL" id="CP032829">
    <property type="protein sequence ID" value="AYJ85837.1"/>
    <property type="molecule type" value="Genomic_DNA"/>
</dbReference>
<feature type="binding site" evidence="7">
    <location>
        <position position="122"/>
    </location>
    <ligand>
        <name>FMN</name>
        <dbReference type="ChEBI" id="CHEBI:58210"/>
    </ligand>
</feature>
<evidence type="ECO:0000256" key="6">
    <source>
        <dbReference type="PIRSR" id="PIRSR000138-1"/>
    </source>
</evidence>
<feature type="domain" description="FMN hydroxy acid dehydrogenase" evidence="8">
    <location>
        <begin position="14"/>
        <end position="377"/>
    </location>
</feature>
<organism evidence="9 10">
    <name type="scientific">Sphingomonas paeninsulae</name>
    <dbReference type="NCBI Taxonomy" id="2319844"/>
    <lineage>
        <taxon>Bacteria</taxon>
        <taxon>Pseudomonadati</taxon>
        <taxon>Pseudomonadota</taxon>
        <taxon>Alphaproteobacteria</taxon>
        <taxon>Sphingomonadales</taxon>
        <taxon>Sphingomonadaceae</taxon>
        <taxon>Sphingomonas</taxon>
    </lineage>
</organism>
<feature type="binding site" evidence="7">
    <location>
        <position position="155"/>
    </location>
    <ligand>
        <name>glyoxylate</name>
        <dbReference type="ChEBI" id="CHEBI:36655"/>
    </ligand>
</feature>
<evidence type="ECO:0000313" key="9">
    <source>
        <dbReference type="EMBL" id="AYJ85837.1"/>
    </source>
</evidence>
<proteinExistence type="inferred from homology"/>
<dbReference type="InterPro" id="IPR037396">
    <property type="entry name" value="FMN_HAD"/>
</dbReference>
<comment type="similarity">
    <text evidence="5">Belongs to the FMN-dependent alpha-hydroxy acid dehydrogenase family.</text>
</comment>
<dbReference type="Proteomes" id="UP000276254">
    <property type="component" value="Chromosome"/>
</dbReference>
<dbReference type="PIRSF" id="PIRSF000138">
    <property type="entry name" value="Al-hdrx_acd_dh"/>
    <property type="match status" value="1"/>
</dbReference>
<evidence type="ECO:0000256" key="2">
    <source>
        <dbReference type="ARBA" id="ARBA00022630"/>
    </source>
</evidence>
<dbReference type="SUPFAM" id="SSF51395">
    <property type="entry name" value="FMN-linked oxidoreductases"/>
    <property type="match status" value="1"/>
</dbReference>
<dbReference type="OrthoDB" id="9770452at2"/>
<evidence type="ECO:0000256" key="4">
    <source>
        <dbReference type="ARBA" id="ARBA00023002"/>
    </source>
</evidence>
<dbReference type="FunFam" id="3.20.20.70:FF:000029">
    <property type="entry name" value="L-lactate dehydrogenase"/>
    <property type="match status" value="1"/>
</dbReference>
<feature type="binding site" evidence="7">
    <location>
        <position position="275"/>
    </location>
    <ligand>
        <name>glyoxylate</name>
        <dbReference type="ChEBI" id="CHEBI:36655"/>
    </ligand>
</feature>
<keyword evidence="3 7" id="KW-0288">FMN</keyword>
<feature type="binding site" evidence="7">
    <location>
        <position position="270"/>
    </location>
    <ligand>
        <name>FMN</name>
        <dbReference type="ChEBI" id="CHEBI:58210"/>
    </ligand>
</feature>
<keyword evidence="4" id="KW-0560">Oxidoreductase</keyword>
<keyword evidence="2 7" id="KW-0285">Flavoprotein</keyword>
<dbReference type="AlphaFoldDB" id="A0A494T920"/>